<dbReference type="Gene3D" id="3.90.79.10">
    <property type="entry name" value="Nucleoside Triphosphate Pyrophosphohydrolase"/>
    <property type="match status" value="1"/>
</dbReference>
<comment type="similarity">
    <text evidence="4">Belongs to the Nudix hydrolase family.</text>
</comment>
<dbReference type="PANTHER" id="PTHR43046">
    <property type="entry name" value="GDP-MANNOSE MANNOSYL HYDROLASE"/>
    <property type="match status" value="1"/>
</dbReference>
<dbReference type="InterPro" id="IPR020476">
    <property type="entry name" value="Nudix_hydrolase"/>
</dbReference>
<dbReference type="InterPro" id="IPR020084">
    <property type="entry name" value="NUDIX_hydrolase_CS"/>
</dbReference>
<name>A0AAN6WPZ0_9PEZI</name>
<evidence type="ECO:0000256" key="2">
    <source>
        <dbReference type="ARBA" id="ARBA00022801"/>
    </source>
</evidence>
<dbReference type="PROSITE" id="PS00893">
    <property type="entry name" value="NUDIX_BOX"/>
    <property type="match status" value="1"/>
</dbReference>
<keyword evidence="2 4" id="KW-0378">Hydrolase</keyword>
<dbReference type="InterPro" id="IPR000086">
    <property type="entry name" value="NUDIX_hydrolase_dom"/>
</dbReference>
<dbReference type="SUPFAM" id="SSF55811">
    <property type="entry name" value="Nudix"/>
    <property type="match status" value="1"/>
</dbReference>
<dbReference type="InterPro" id="IPR015797">
    <property type="entry name" value="NUDIX_hydrolase-like_dom_sf"/>
</dbReference>
<comment type="caution">
    <text evidence="6">The sequence shown here is derived from an EMBL/GenBank/DDBJ whole genome shotgun (WGS) entry which is preliminary data.</text>
</comment>
<dbReference type="PRINTS" id="PR00502">
    <property type="entry name" value="NUDIXFAMILY"/>
</dbReference>
<evidence type="ECO:0000256" key="1">
    <source>
        <dbReference type="ARBA" id="ARBA00001946"/>
    </source>
</evidence>
<sequence length="163" mass="18068">MLSYAVWKPGLVQSPVPTKVIGTRKDGIVYQERRAVRVLAITPDDRVVIVKASRDNYYKLPGGGVEEGEDHRVAAEREVLEETGAQVSVHTACCTTVEEYRNDLHQISYCYRATLLDEGDSSSAPELTEDEVADGLSHEWVSVGKELEIMATVEPTSELGRYI</sequence>
<evidence type="ECO:0000256" key="3">
    <source>
        <dbReference type="ARBA" id="ARBA00022842"/>
    </source>
</evidence>
<dbReference type="Proteomes" id="UP001302126">
    <property type="component" value="Unassembled WGS sequence"/>
</dbReference>
<dbReference type="PANTHER" id="PTHR43046:SF12">
    <property type="entry name" value="GDP-MANNOSE MANNOSYL HYDROLASE"/>
    <property type="match status" value="1"/>
</dbReference>
<dbReference type="PROSITE" id="PS51462">
    <property type="entry name" value="NUDIX"/>
    <property type="match status" value="1"/>
</dbReference>
<keyword evidence="3" id="KW-0460">Magnesium</keyword>
<evidence type="ECO:0000256" key="4">
    <source>
        <dbReference type="RuleBase" id="RU003476"/>
    </source>
</evidence>
<reference evidence="6" key="2">
    <citation type="submission" date="2023-05" db="EMBL/GenBank/DDBJ databases">
        <authorList>
            <consortium name="Lawrence Berkeley National Laboratory"/>
            <person name="Steindorff A."/>
            <person name="Hensen N."/>
            <person name="Bonometti L."/>
            <person name="Westerberg I."/>
            <person name="Brannstrom I.O."/>
            <person name="Guillou S."/>
            <person name="Cros-Aarteil S."/>
            <person name="Calhoun S."/>
            <person name="Haridas S."/>
            <person name="Kuo A."/>
            <person name="Mondo S."/>
            <person name="Pangilinan J."/>
            <person name="Riley R."/>
            <person name="Labutti K."/>
            <person name="Andreopoulos B."/>
            <person name="Lipzen A."/>
            <person name="Chen C."/>
            <person name="Yanf M."/>
            <person name="Daum C."/>
            <person name="Ng V."/>
            <person name="Clum A."/>
            <person name="Ohm R."/>
            <person name="Martin F."/>
            <person name="Silar P."/>
            <person name="Natvig D."/>
            <person name="Lalanne C."/>
            <person name="Gautier V."/>
            <person name="Ament-Velasquez S.L."/>
            <person name="Kruys A."/>
            <person name="Hutchinson M.I."/>
            <person name="Powell A.J."/>
            <person name="Barry K."/>
            <person name="Miller A.N."/>
            <person name="Grigoriev I.V."/>
            <person name="Debuchy R."/>
            <person name="Gladieux P."/>
            <person name="Thoren M.H."/>
            <person name="Johannesson H."/>
        </authorList>
    </citation>
    <scope>NUCLEOTIDE SEQUENCE</scope>
    <source>
        <strain evidence="6">PSN309</strain>
    </source>
</reference>
<evidence type="ECO:0000259" key="5">
    <source>
        <dbReference type="PROSITE" id="PS51462"/>
    </source>
</evidence>
<dbReference type="GO" id="GO:0016787">
    <property type="term" value="F:hydrolase activity"/>
    <property type="evidence" value="ECO:0007669"/>
    <property type="project" value="UniProtKB-KW"/>
</dbReference>
<protein>
    <submittedName>
        <fullName evidence="6">NUDIX domain-protein</fullName>
    </submittedName>
</protein>
<dbReference type="EMBL" id="MU864497">
    <property type="protein sequence ID" value="KAK4184257.1"/>
    <property type="molecule type" value="Genomic_DNA"/>
</dbReference>
<comment type="cofactor">
    <cofactor evidence="1">
        <name>Mg(2+)</name>
        <dbReference type="ChEBI" id="CHEBI:18420"/>
    </cofactor>
</comment>
<gene>
    <name evidence="6" type="ORF">QBC35DRAFT_466613</name>
</gene>
<dbReference type="Pfam" id="PF00293">
    <property type="entry name" value="NUDIX"/>
    <property type="match status" value="1"/>
</dbReference>
<feature type="domain" description="Nudix hydrolase" evidence="5">
    <location>
        <begin position="31"/>
        <end position="163"/>
    </location>
</feature>
<organism evidence="6 7">
    <name type="scientific">Podospora australis</name>
    <dbReference type="NCBI Taxonomy" id="1536484"/>
    <lineage>
        <taxon>Eukaryota</taxon>
        <taxon>Fungi</taxon>
        <taxon>Dikarya</taxon>
        <taxon>Ascomycota</taxon>
        <taxon>Pezizomycotina</taxon>
        <taxon>Sordariomycetes</taxon>
        <taxon>Sordariomycetidae</taxon>
        <taxon>Sordariales</taxon>
        <taxon>Podosporaceae</taxon>
        <taxon>Podospora</taxon>
    </lineage>
</organism>
<proteinExistence type="inferred from homology"/>
<evidence type="ECO:0000313" key="6">
    <source>
        <dbReference type="EMBL" id="KAK4184257.1"/>
    </source>
</evidence>
<keyword evidence="7" id="KW-1185">Reference proteome</keyword>
<dbReference type="CDD" id="cd02883">
    <property type="entry name" value="NUDIX_Hydrolase"/>
    <property type="match status" value="1"/>
</dbReference>
<reference evidence="6" key="1">
    <citation type="journal article" date="2023" name="Mol. Phylogenet. Evol.">
        <title>Genome-scale phylogeny and comparative genomics of the fungal order Sordariales.</title>
        <authorList>
            <person name="Hensen N."/>
            <person name="Bonometti L."/>
            <person name="Westerberg I."/>
            <person name="Brannstrom I.O."/>
            <person name="Guillou S."/>
            <person name="Cros-Aarteil S."/>
            <person name="Calhoun S."/>
            <person name="Haridas S."/>
            <person name="Kuo A."/>
            <person name="Mondo S."/>
            <person name="Pangilinan J."/>
            <person name="Riley R."/>
            <person name="LaButti K."/>
            <person name="Andreopoulos B."/>
            <person name="Lipzen A."/>
            <person name="Chen C."/>
            <person name="Yan M."/>
            <person name="Daum C."/>
            <person name="Ng V."/>
            <person name="Clum A."/>
            <person name="Steindorff A."/>
            <person name="Ohm R.A."/>
            <person name="Martin F."/>
            <person name="Silar P."/>
            <person name="Natvig D.O."/>
            <person name="Lalanne C."/>
            <person name="Gautier V."/>
            <person name="Ament-Velasquez S.L."/>
            <person name="Kruys A."/>
            <person name="Hutchinson M.I."/>
            <person name="Powell A.J."/>
            <person name="Barry K."/>
            <person name="Miller A.N."/>
            <person name="Grigoriev I.V."/>
            <person name="Debuchy R."/>
            <person name="Gladieux P."/>
            <person name="Hiltunen Thoren M."/>
            <person name="Johannesson H."/>
        </authorList>
    </citation>
    <scope>NUCLEOTIDE SEQUENCE</scope>
    <source>
        <strain evidence="6">PSN309</strain>
    </source>
</reference>
<dbReference type="AlphaFoldDB" id="A0AAN6WPZ0"/>
<accession>A0AAN6WPZ0</accession>
<evidence type="ECO:0000313" key="7">
    <source>
        <dbReference type="Proteomes" id="UP001302126"/>
    </source>
</evidence>